<feature type="domain" description="4'-phosphopantetheinyl transferase" evidence="9">
    <location>
        <begin position="6"/>
        <end position="89"/>
    </location>
</feature>
<dbReference type="Gene3D" id="3.90.470.20">
    <property type="entry name" value="4'-phosphopantetheinyl transferase domain"/>
    <property type="match status" value="1"/>
</dbReference>
<comment type="caution">
    <text evidence="10">The sequence shown here is derived from an EMBL/GenBank/DDBJ whole genome shotgun (WGS) entry which is preliminary data.</text>
</comment>
<dbReference type="InterPro" id="IPR008278">
    <property type="entry name" value="4-PPantetheinyl_Trfase_dom"/>
</dbReference>
<gene>
    <name evidence="8" type="primary">acpS</name>
    <name evidence="10" type="ORF">JOC28_000402</name>
</gene>
<evidence type="ECO:0000256" key="8">
    <source>
        <dbReference type="HAMAP-Rule" id="MF_00101"/>
    </source>
</evidence>
<comment type="similarity">
    <text evidence="8">Belongs to the P-Pant transferase superfamily. AcpS family.</text>
</comment>
<name>A0ABS2PQ52_9STRE</name>
<dbReference type="GO" id="GO:0008897">
    <property type="term" value="F:holo-[acyl-carrier-protein] synthase activity"/>
    <property type="evidence" value="ECO:0007669"/>
    <property type="project" value="UniProtKB-EC"/>
</dbReference>
<keyword evidence="7 8" id="KW-0275">Fatty acid biosynthesis</keyword>
<organism evidence="10 11">
    <name type="scientific">Streptococcus loxodontisalivarius</name>
    <dbReference type="NCBI Taxonomy" id="1349415"/>
    <lineage>
        <taxon>Bacteria</taxon>
        <taxon>Bacillati</taxon>
        <taxon>Bacillota</taxon>
        <taxon>Bacilli</taxon>
        <taxon>Lactobacillales</taxon>
        <taxon>Streptococcaceae</taxon>
        <taxon>Streptococcus</taxon>
    </lineage>
</organism>
<dbReference type="SUPFAM" id="SSF56214">
    <property type="entry name" value="4'-phosphopantetheinyl transferase"/>
    <property type="match status" value="1"/>
</dbReference>
<keyword evidence="8" id="KW-0963">Cytoplasm</keyword>
<keyword evidence="1 8" id="KW-0444">Lipid biosynthesis</keyword>
<protein>
    <recommendedName>
        <fullName evidence="8">Holo-[acyl-carrier-protein] synthase</fullName>
        <shortName evidence="8">Holo-ACP synthase</shortName>
        <ecNumber evidence="8">2.7.8.7</ecNumber>
    </recommendedName>
    <alternativeName>
        <fullName evidence="8">4'-phosphopantetheinyl transferase AcpS</fullName>
    </alternativeName>
</protein>
<comment type="function">
    <text evidence="8">Transfers the 4'-phosphopantetheine moiety from coenzyme A to a Ser of acyl-carrier-protein.</text>
</comment>
<dbReference type="NCBIfam" id="TIGR00516">
    <property type="entry name" value="acpS"/>
    <property type="match status" value="1"/>
</dbReference>
<dbReference type="InterPro" id="IPR002582">
    <property type="entry name" value="ACPS"/>
</dbReference>
<comment type="cofactor">
    <cofactor evidence="8">
        <name>Mg(2+)</name>
        <dbReference type="ChEBI" id="CHEBI:18420"/>
    </cofactor>
</comment>
<keyword evidence="3 8" id="KW-0479">Metal-binding</keyword>
<evidence type="ECO:0000256" key="5">
    <source>
        <dbReference type="ARBA" id="ARBA00022842"/>
    </source>
</evidence>
<evidence type="ECO:0000256" key="3">
    <source>
        <dbReference type="ARBA" id="ARBA00022723"/>
    </source>
</evidence>
<evidence type="ECO:0000313" key="10">
    <source>
        <dbReference type="EMBL" id="MBM7642110.1"/>
    </source>
</evidence>
<keyword evidence="4 8" id="KW-0276">Fatty acid metabolism</keyword>
<keyword evidence="5 8" id="KW-0460">Magnesium</keyword>
<evidence type="ECO:0000259" key="9">
    <source>
        <dbReference type="Pfam" id="PF01648"/>
    </source>
</evidence>
<evidence type="ECO:0000313" key="11">
    <source>
        <dbReference type="Proteomes" id="UP000697472"/>
    </source>
</evidence>
<dbReference type="InterPro" id="IPR004568">
    <property type="entry name" value="Ppantetheine-prot_Trfase_dom"/>
</dbReference>
<evidence type="ECO:0000256" key="1">
    <source>
        <dbReference type="ARBA" id="ARBA00022516"/>
    </source>
</evidence>
<sequence>MIVGHGIDLQEISAIKKAYDKHPRFAKRVLTEREFELFESYTGQRQMTFLAGRWAGKEAFSKAMGTGIGKLTFQDIEILKDDKGAPYIAKSPFVGRCLISISHSGNLVQASVILDDDKG</sequence>
<dbReference type="Pfam" id="PF01648">
    <property type="entry name" value="ACPS"/>
    <property type="match status" value="1"/>
</dbReference>
<evidence type="ECO:0000256" key="4">
    <source>
        <dbReference type="ARBA" id="ARBA00022832"/>
    </source>
</evidence>
<dbReference type="EMBL" id="JAFBEH010000005">
    <property type="protein sequence ID" value="MBM7642110.1"/>
    <property type="molecule type" value="Genomic_DNA"/>
</dbReference>
<dbReference type="RefSeq" id="WP_205008967.1">
    <property type="nucleotide sequence ID" value="NZ_JAFBEH010000005.1"/>
</dbReference>
<keyword evidence="2 8" id="KW-0808">Transferase</keyword>
<comment type="subcellular location">
    <subcellularLocation>
        <location evidence="8">Cytoplasm</location>
    </subcellularLocation>
</comment>
<dbReference type="EC" id="2.7.8.7" evidence="8"/>
<evidence type="ECO:0000256" key="6">
    <source>
        <dbReference type="ARBA" id="ARBA00023098"/>
    </source>
</evidence>
<keyword evidence="6 8" id="KW-0443">Lipid metabolism</keyword>
<feature type="binding site" evidence="8">
    <location>
        <position position="58"/>
    </location>
    <ligand>
        <name>Mg(2+)</name>
        <dbReference type="ChEBI" id="CHEBI:18420"/>
    </ligand>
</feature>
<feature type="binding site" evidence="8">
    <location>
        <position position="8"/>
    </location>
    <ligand>
        <name>Mg(2+)</name>
        <dbReference type="ChEBI" id="CHEBI:18420"/>
    </ligand>
</feature>
<reference evidence="10 11" key="1">
    <citation type="submission" date="2021-01" db="EMBL/GenBank/DDBJ databases">
        <title>Genomic Encyclopedia of Type Strains, Phase IV (KMG-IV): sequencing the most valuable type-strain genomes for metagenomic binning, comparative biology and taxonomic classification.</title>
        <authorList>
            <person name="Goeker M."/>
        </authorList>
    </citation>
    <scope>NUCLEOTIDE SEQUENCE [LARGE SCALE GENOMIC DNA]</scope>
    <source>
        <strain evidence="10 11">DSM 27382</strain>
    </source>
</reference>
<evidence type="ECO:0000256" key="2">
    <source>
        <dbReference type="ARBA" id="ARBA00022679"/>
    </source>
</evidence>
<proteinExistence type="inferred from homology"/>
<comment type="catalytic activity">
    <reaction evidence="8">
        <text>apo-[ACP] + CoA = holo-[ACP] + adenosine 3',5'-bisphosphate + H(+)</text>
        <dbReference type="Rhea" id="RHEA:12068"/>
        <dbReference type="Rhea" id="RHEA-COMP:9685"/>
        <dbReference type="Rhea" id="RHEA-COMP:9690"/>
        <dbReference type="ChEBI" id="CHEBI:15378"/>
        <dbReference type="ChEBI" id="CHEBI:29999"/>
        <dbReference type="ChEBI" id="CHEBI:57287"/>
        <dbReference type="ChEBI" id="CHEBI:58343"/>
        <dbReference type="ChEBI" id="CHEBI:64479"/>
        <dbReference type="EC" id="2.7.8.7"/>
    </reaction>
</comment>
<dbReference type="InterPro" id="IPR037143">
    <property type="entry name" value="4-PPantetheinyl_Trfase_dom_sf"/>
</dbReference>
<evidence type="ECO:0000256" key="7">
    <source>
        <dbReference type="ARBA" id="ARBA00023160"/>
    </source>
</evidence>
<keyword evidence="11" id="KW-1185">Reference proteome</keyword>
<dbReference type="Proteomes" id="UP000697472">
    <property type="component" value="Unassembled WGS sequence"/>
</dbReference>
<dbReference type="HAMAP" id="MF_00101">
    <property type="entry name" value="AcpS"/>
    <property type="match status" value="1"/>
</dbReference>
<dbReference type="NCBIfam" id="TIGR00556">
    <property type="entry name" value="pantethn_trn"/>
    <property type="match status" value="1"/>
</dbReference>
<accession>A0ABS2PQ52</accession>